<reference evidence="3 4" key="1">
    <citation type="journal article" date="2023" name="Sci. Data">
        <title>Genome assembly of the Korean intertidal mud-creeper Batillaria attramentaria.</title>
        <authorList>
            <person name="Patra A.K."/>
            <person name="Ho P.T."/>
            <person name="Jun S."/>
            <person name="Lee S.J."/>
            <person name="Kim Y."/>
            <person name="Won Y.J."/>
        </authorList>
    </citation>
    <scope>NUCLEOTIDE SEQUENCE [LARGE SCALE GENOMIC DNA]</scope>
    <source>
        <strain evidence="3">Wonlab-2016</strain>
    </source>
</reference>
<evidence type="ECO:0000313" key="4">
    <source>
        <dbReference type="Proteomes" id="UP001519460"/>
    </source>
</evidence>
<name>A0ABD0JCY1_9CAEN</name>
<gene>
    <name evidence="3" type="ORF">BaRGS_00036076</name>
</gene>
<keyword evidence="2" id="KW-1133">Transmembrane helix</keyword>
<evidence type="ECO:0000256" key="2">
    <source>
        <dbReference type="SAM" id="Phobius"/>
    </source>
</evidence>
<evidence type="ECO:0008006" key="5">
    <source>
        <dbReference type="Google" id="ProtNLM"/>
    </source>
</evidence>
<sequence>MIRPHTPPSHAPTSPRPSSGPLLPQYPAPSHCATSCNHYLTQSGTCVAYSRWLPSTQSLNLGKFPLSISSGYENVWFASRCAFERFLNWLSGTSQKIQLSVGLGAGFARKASDLLRVFFVIVTVPAAVLWVLVNLLIDGGWSAPERDVTVNHP</sequence>
<feature type="region of interest" description="Disordered" evidence="1">
    <location>
        <begin position="1"/>
        <end position="20"/>
    </location>
</feature>
<feature type="compositionally biased region" description="Pro residues" evidence="1">
    <location>
        <begin position="1"/>
        <end position="10"/>
    </location>
</feature>
<accession>A0ABD0JCY1</accession>
<dbReference type="AlphaFoldDB" id="A0ABD0JCY1"/>
<keyword evidence="2" id="KW-0472">Membrane</keyword>
<comment type="caution">
    <text evidence="3">The sequence shown here is derived from an EMBL/GenBank/DDBJ whole genome shotgun (WGS) entry which is preliminary data.</text>
</comment>
<keyword evidence="2" id="KW-0812">Transmembrane</keyword>
<evidence type="ECO:0000313" key="3">
    <source>
        <dbReference type="EMBL" id="KAK7469913.1"/>
    </source>
</evidence>
<evidence type="ECO:0000256" key="1">
    <source>
        <dbReference type="SAM" id="MobiDB-lite"/>
    </source>
</evidence>
<organism evidence="3 4">
    <name type="scientific">Batillaria attramentaria</name>
    <dbReference type="NCBI Taxonomy" id="370345"/>
    <lineage>
        <taxon>Eukaryota</taxon>
        <taxon>Metazoa</taxon>
        <taxon>Spiralia</taxon>
        <taxon>Lophotrochozoa</taxon>
        <taxon>Mollusca</taxon>
        <taxon>Gastropoda</taxon>
        <taxon>Caenogastropoda</taxon>
        <taxon>Sorbeoconcha</taxon>
        <taxon>Cerithioidea</taxon>
        <taxon>Batillariidae</taxon>
        <taxon>Batillaria</taxon>
    </lineage>
</organism>
<protein>
    <recommendedName>
        <fullName evidence="5">PspC domain-containing protein</fullName>
    </recommendedName>
</protein>
<keyword evidence="4" id="KW-1185">Reference proteome</keyword>
<dbReference type="EMBL" id="JACVVK020000499">
    <property type="protein sequence ID" value="KAK7469913.1"/>
    <property type="molecule type" value="Genomic_DNA"/>
</dbReference>
<proteinExistence type="predicted"/>
<dbReference type="Proteomes" id="UP001519460">
    <property type="component" value="Unassembled WGS sequence"/>
</dbReference>
<feature type="transmembrane region" description="Helical" evidence="2">
    <location>
        <begin position="117"/>
        <end position="137"/>
    </location>
</feature>